<dbReference type="SMART" id="SM00345">
    <property type="entry name" value="HTH_GNTR"/>
    <property type="match status" value="1"/>
</dbReference>
<evidence type="ECO:0000313" key="6">
    <source>
        <dbReference type="Proteomes" id="UP000326354"/>
    </source>
</evidence>
<sequence>MFIQIQPESSIPIYKQIMDHIEHAVASQRLKENDKLPSVRELAKQLVVNPNTVAKAYRELERNNVVRTHKGKGVFVMVTQDVYTENEKKRLVGEKMAPAIVEGLNLGMNFDEIRNVLEEKIAEFKNIKEIDHE</sequence>
<gene>
    <name evidence="5" type="ORF">UABAM_01634</name>
</gene>
<dbReference type="Gene3D" id="1.10.10.10">
    <property type="entry name" value="Winged helix-like DNA-binding domain superfamily/Winged helix DNA-binding domain"/>
    <property type="match status" value="1"/>
</dbReference>
<dbReference type="GO" id="GO:0003677">
    <property type="term" value="F:DNA binding"/>
    <property type="evidence" value="ECO:0007669"/>
    <property type="project" value="UniProtKB-KW"/>
</dbReference>
<dbReference type="RefSeq" id="WP_151967489.1">
    <property type="nucleotide sequence ID" value="NZ_AP019860.1"/>
</dbReference>
<evidence type="ECO:0000313" key="5">
    <source>
        <dbReference type="EMBL" id="BBM83283.1"/>
    </source>
</evidence>
<evidence type="ECO:0000256" key="2">
    <source>
        <dbReference type="ARBA" id="ARBA00023125"/>
    </source>
</evidence>
<dbReference type="GO" id="GO:0003700">
    <property type="term" value="F:DNA-binding transcription factor activity"/>
    <property type="evidence" value="ECO:0007669"/>
    <property type="project" value="InterPro"/>
</dbReference>
<dbReference type="EMBL" id="AP019860">
    <property type="protein sequence ID" value="BBM83283.1"/>
    <property type="molecule type" value="Genomic_DNA"/>
</dbReference>
<keyword evidence="1" id="KW-0805">Transcription regulation</keyword>
<keyword evidence="6" id="KW-1185">Reference proteome</keyword>
<organism evidence="5 6">
    <name type="scientific">Uabimicrobium amorphum</name>
    <dbReference type="NCBI Taxonomy" id="2596890"/>
    <lineage>
        <taxon>Bacteria</taxon>
        <taxon>Pseudomonadati</taxon>
        <taxon>Planctomycetota</taxon>
        <taxon>Candidatus Uabimicrobiia</taxon>
        <taxon>Candidatus Uabimicrobiales</taxon>
        <taxon>Candidatus Uabimicrobiaceae</taxon>
        <taxon>Candidatus Uabimicrobium</taxon>
    </lineage>
</organism>
<evidence type="ECO:0000256" key="1">
    <source>
        <dbReference type="ARBA" id="ARBA00023015"/>
    </source>
</evidence>
<dbReference type="KEGG" id="uam:UABAM_01634"/>
<keyword evidence="3" id="KW-0804">Transcription</keyword>
<evidence type="ECO:0000259" key="4">
    <source>
        <dbReference type="PROSITE" id="PS50949"/>
    </source>
</evidence>
<accession>A0A5S9F2M9</accession>
<name>A0A5S9F2M9_UABAM</name>
<dbReference type="PANTHER" id="PTHR38445">
    <property type="entry name" value="HTH-TYPE TRANSCRIPTIONAL REPRESSOR YTRA"/>
    <property type="match status" value="1"/>
</dbReference>
<proteinExistence type="predicted"/>
<dbReference type="Proteomes" id="UP000326354">
    <property type="component" value="Chromosome"/>
</dbReference>
<dbReference type="InterPro" id="IPR036390">
    <property type="entry name" value="WH_DNA-bd_sf"/>
</dbReference>
<dbReference type="PANTHER" id="PTHR38445:SF9">
    <property type="entry name" value="HTH-TYPE TRANSCRIPTIONAL REPRESSOR YTRA"/>
    <property type="match status" value="1"/>
</dbReference>
<reference evidence="5 6" key="1">
    <citation type="submission" date="2019-08" db="EMBL/GenBank/DDBJ databases">
        <title>Complete genome sequence of Candidatus Uab amorphum.</title>
        <authorList>
            <person name="Shiratori T."/>
            <person name="Suzuki S."/>
            <person name="Kakizawa Y."/>
            <person name="Ishida K."/>
        </authorList>
    </citation>
    <scope>NUCLEOTIDE SEQUENCE [LARGE SCALE GENOMIC DNA]</scope>
    <source>
        <strain evidence="5 6">SRT547</strain>
    </source>
</reference>
<protein>
    <submittedName>
        <fullName evidence="5">GntR family transcriptional regulator</fullName>
    </submittedName>
</protein>
<dbReference type="PROSITE" id="PS50949">
    <property type="entry name" value="HTH_GNTR"/>
    <property type="match status" value="1"/>
</dbReference>
<evidence type="ECO:0000256" key="3">
    <source>
        <dbReference type="ARBA" id="ARBA00023163"/>
    </source>
</evidence>
<dbReference type="InterPro" id="IPR000524">
    <property type="entry name" value="Tscrpt_reg_HTH_GntR"/>
</dbReference>
<dbReference type="AlphaFoldDB" id="A0A5S9F2M9"/>
<dbReference type="InterPro" id="IPR036388">
    <property type="entry name" value="WH-like_DNA-bd_sf"/>
</dbReference>
<dbReference type="Pfam" id="PF00392">
    <property type="entry name" value="GntR"/>
    <property type="match status" value="1"/>
</dbReference>
<feature type="domain" description="HTH gntR-type" evidence="4">
    <location>
        <begin position="11"/>
        <end position="79"/>
    </location>
</feature>
<dbReference type="CDD" id="cd07377">
    <property type="entry name" value="WHTH_GntR"/>
    <property type="match status" value="1"/>
</dbReference>
<dbReference type="OrthoDB" id="9801546at2"/>
<keyword evidence="2" id="KW-0238">DNA-binding</keyword>
<dbReference type="SUPFAM" id="SSF46785">
    <property type="entry name" value="Winged helix' DNA-binding domain"/>
    <property type="match status" value="1"/>
</dbReference>